<organism evidence="1 2">
    <name type="scientific">Clytia hemisphaerica</name>
    <dbReference type="NCBI Taxonomy" id="252671"/>
    <lineage>
        <taxon>Eukaryota</taxon>
        <taxon>Metazoa</taxon>
        <taxon>Cnidaria</taxon>
        <taxon>Hydrozoa</taxon>
        <taxon>Hydroidolina</taxon>
        <taxon>Leptothecata</taxon>
        <taxon>Obeliida</taxon>
        <taxon>Clytiidae</taxon>
        <taxon>Clytia</taxon>
    </lineage>
</organism>
<evidence type="ECO:0000313" key="1">
    <source>
        <dbReference type="EnsemblMetazoa" id="CLYHEMP024758.1"/>
    </source>
</evidence>
<protein>
    <submittedName>
        <fullName evidence="1">Uncharacterized protein</fullName>
    </submittedName>
</protein>
<proteinExistence type="predicted"/>
<evidence type="ECO:0000313" key="2">
    <source>
        <dbReference type="Proteomes" id="UP000594262"/>
    </source>
</evidence>
<accession>A0A7M5XL34</accession>
<sequence length="156" mass="19044">MKTTIQKLNSRALERIKRKANMNQIVFTPGFENQLLLYWRHYFRFCNKFLKNENNHSKIEFTGVRANKADSVDEPDGIYTRFRESIIFWRHYFRFCNKFLKNENNHSKNEFTGVRANKADSVDEPDGIYTRFRESIIFWRHYFDFAISYLRQVFEN</sequence>
<keyword evidence="2" id="KW-1185">Reference proteome</keyword>
<dbReference type="EnsemblMetazoa" id="CLYHEMT024758.1">
    <property type="protein sequence ID" value="CLYHEMP024758.1"/>
    <property type="gene ID" value="CLYHEMG024758"/>
</dbReference>
<dbReference type="AlphaFoldDB" id="A0A7M5XL34"/>
<dbReference type="Proteomes" id="UP000594262">
    <property type="component" value="Unplaced"/>
</dbReference>
<name>A0A7M5XL34_9CNID</name>
<reference evidence="1" key="1">
    <citation type="submission" date="2021-01" db="UniProtKB">
        <authorList>
            <consortium name="EnsemblMetazoa"/>
        </authorList>
    </citation>
    <scope>IDENTIFICATION</scope>
</reference>